<accession>A0AA49JXT5</accession>
<comment type="subcellular location">
    <subcellularLocation>
        <location evidence="1">Cell membrane</location>
        <topology evidence="1">Multi-pass membrane protein</topology>
    </subcellularLocation>
</comment>
<dbReference type="InterPro" id="IPR038377">
    <property type="entry name" value="Na/Glc_symporter_sf"/>
</dbReference>
<dbReference type="GO" id="GO:0006814">
    <property type="term" value="P:sodium ion transport"/>
    <property type="evidence" value="ECO:0007669"/>
    <property type="project" value="UniProtKB-KW"/>
</dbReference>
<dbReference type="RefSeq" id="WP_367886824.1">
    <property type="nucleotide sequence ID" value="NZ_CP130612.1"/>
</dbReference>
<keyword evidence="11" id="KW-0739">Sodium transport</keyword>
<evidence type="ECO:0008006" key="18">
    <source>
        <dbReference type="Google" id="ProtNLM"/>
    </source>
</evidence>
<keyword evidence="10 14" id="KW-0472">Membrane</keyword>
<keyword evidence="17" id="KW-1185">Reference proteome</keyword>
<comment type="similarity">
    <text evidence="2 13">Belongs to the sodium:solute symporter (SSF) (TC 2.A.21) family.</text>
</comment>
<evidence type="ECO:0000256" key="4">
    <source>
        <dbReference type="ARBA" id="ARBA00022475"/>
    </source>
</evidence>
<feature type="transmembrane region" description="Helical" evidence="14">
    <location>
        <begin position="418"/>
        <end position="438"/>
    </location>
</feature>
<gene>
    <name evidence="15" type="ORF">Strain138_000357</name>
    <name evidence="16" type="ORF">Strain318_000357</name>
</gene>
<dbReference type="AlphaFoldDB" id="A0AA49JXT5"/>
<feature type="transmembrane region" description="Helical" evidence="14">
    <location>
        <begin position="120"/>
        <end position="148"/>
    </location>
</feature>
<evidence type="ECO:0000256" key="8">
    <source>
        <dbReference type="ARBA" id="ARBA00023053"/>
    </source>
</evidence>
<feature type="transmembrane region" description="Helical" evidence="14">
    <location>
        <begin position="222"/>
        <end position="242"/>
    </location>
</feature>
<name>A0AA49JXT5_9BACT</name>
<feature type="transmembrane region" description="Helical" evidence="14">
    <location>
        <begin position="315"/>
        <end position="343"/>
    </location>
</feature>
<keyword evidence="8" id="KW-0915">Sodium</keyword>
<evidence type="ECO:0000256" key="13">
    <source>
        <dbReference type="RuleBase" id="RU362091"/>
    </source>
</evidence>
<dbReference type="Gene3D" id="1.20.1730.10">
    <property type="entry name" value="Sodium/glucose cotransporter"/>
    <property type="match status" value="1"/>
</dbReference>
<feature type="transmembrane region" description="Helical" evidence="14">
    <location>
        <begin position="36"/>
        <end position="57"/>
    </location>
</feature>
<keyword evidence="9" id="KW-0406">Ion transport</keyword>
<keyword evidence="5 14" id="KW-0812">Transmembrane</keyword>
<dbReference type="Pfam" id="PF00474">
    <property type="entry name" value="SSF"/>
    <property type="match status" value="1"/>
</dbReference>
<accession>A0AA49JSE9</accession>
<evidence type="ECO:0000256" key="3">
    <source>
        <dbReference type="ARBA" id="ARBA00022448"/>
    </source>
</evidence>
<organism evidence="16 17">
    <name type="scientific">Pseudogemmatithrix spongiicola</name>
    <dbReference type="NCBI Taxonomy" id="3062599"/>
    <lineage>
        <taxon>Bacteria</taxon>
        <taxon>Pseudomonadati</taxon>
        <taxon>Gemmatimonadota</taxon>
        <taxon>Gemmatimonadia</taxon>
        <taxon>Gemmatimonadales</taxon>
        <taxon>Gemmatimonadaceae</taxon>
        <taxon>Pseudogemmatithrix</taxon>
    </lineage>
</organism>
<feature type="transmembrane region" description="Helical" evidence="14">
    <location>
        <begin position="387"/>
        <end position="411"/>
    </location>
</feature>
<dbReference type="GO" id="GO:0005886">
    <property type="term" value="C:plasma membrane"/>
    <property type="evidence" value="ECO:0007669"/>
    <property type="project" value="UniProtKB-SubCell"/>
</dbReference>
<sequence>MILTVGIAYFAACALIGWLAARRTKSAEDFFLAGRSVGLLPFAIAAMATTLSGFSFIGGPGLVYSIGLTALFIILPAALTNTYGALVLGARMRALGEQHALMTVPDVLALRYGSRAVQGWSAVAILVGVVGYLGTNVLALGLVVRALFGLELTAALWIGTAVLIAYSASGGILAGIWVDVFQGALMAIASSIVFVFALDSGNGLAAITRAIETVNPALVGPWGARGAMVALSFFFVFAVGSLGQPHIAHKYFMLKDARRLRWYPALMTVAMILAQLLFVGVGLAVKALVARGEMPALATADDATPQFLLRYVPEFVSALVFAGVAAAIMSTVNSFLNIGAAAITRDIPKALGRTLDATQGLRSARLWTVTLAVMGAVTAQLSGTLVAFLGIFGYGLFASTLVPALAIGLTWEHGTKQAALASILTGLVLTLALETAAYAKLISLPTGVTVSGLSLVTSILVYVTVSLASQPTRERRSSQLTA</sequence>
<dbReference type="GO" id="GO:0015293">
    <property type="term" value="F:symporter activity"/>
    <property type="evidence" value="ECO:0007669"/>
    <property type="project" value="UniProtKB-KW"/>
</dbReference>
<feature type="transmembrane region" description="Helical" evidence="14">
    <location>
        <begin position="185"/>
        <end position="207"/>
    </location>
</feature>
<evidence type="ECO:0000256" key="6">
    <source>
        <dbReference type="ARBA" id="ARBA00022847"/>
    </source>
</evidence>
<feature type="transmembrane region" description="Helical" evidence="14">
    <location>
        <begin position="450"/>
        <end position="468"/>
    </location>
</feature>
<dbReference type="Proteomes" id="UP001229955">
    <property type="component" value="Chromosome"/>
</dbReference>
<evidence type="ECO:0000256" key="5">
    <source>
        <dbReference type="ARBA" id="ARBA00022692"/>
    </source>
</evidence>
<evidence type="ECO:0000256" key="9">
    <source>
        <dbReference type="ARBA" id="ARBA00023065"/>
    </source>
</evidence>
<evidence type="ECO:0000256" key="1">
    <source>
        <dbReference type="ARBA" id="ARBA00004651"/>
    </source>
</evidence>
<evidence type="ECO:0000256" key="10">
    <source>
        <dbReference type="ARBA" id="ARBA00023136"/>
    </source>
</evidence>
<feature type="transmembrane region" description="Helical" evidence="14">
    <location>
        <begin position="262"/>
        <end position="285"/>
    </location>
</feature>
<feature type="transmembrane region" description="Helical" evidence="14">
    <location>
        <begin position="364"/>
        <end position="381"/>
    </location>
</feature>
<dbReference type="KEGG" id="pspc:Strain318_000357"/>
<protein>
    <recommendedName>
        <fullName evidence="18">Sodium/proline symporter</fullName>
    </recommendedName>
</protein>
<comment type="catalytic activity">
    <reaction evidence="12">
        <text>L-proline(in) + Na(+)(in) = L-proline(out) + Na(+)(out)</text>
        <dbReference type="Rhea" id="RHEA:28967"/>
        <dbReference type="ChEBI" id="CHEBI:29101"/>
        <dbReference type="ChEBI" id="CHEBI:60039"/>
    </reaction>
</comment>
<feature type="transmembrane region" description="Helical" evidence="14">
    <location>
        <begin position="63"/>
        <end position="88"/>
    </location>
</feature>
<evidence type="ECO:0000256" key="2">
    <source>
        <dbReference type="ARBA" id="ARBA00006434"/>
    </source>
</evidence>
<keyword evidence="4" id="KW-1003">Cell membrane</keyword>
<evidence type="ECO:0000313" key="15">
    <source>
        <dbReference type="EMBL" id="WKW11122.1"/>
    </source>
</evidence>
<dbReference type="PANTHER" id="PTHR48086:SF3">
    <property type="entry name" value="SODIUM_PROLINE SYMPORTER"/>
    <property type="match status" value="1"/>
</dbReference>
<feature type="transmembrane region" description="Helical" evidence="14">
    <location>
        <begin position="6"/>
        <end position="24"/>
    </location>
</feature>
<evidence type="ECO:0000256" key="14">
    <source>
        <dbReference type="SAM" id="Phobius"/>
    </source>
</evidence>
<evidence type="ECO:0000256" key="7">
    <source>
        <dbReference type="ARBA" id="ARBA00022989"/>
    </source>
</evidence>
<keyword evidence="3" id="KW-0813">Transport</keyword>
<reference evidence="16" key="1">
    <citation type="submission" date="2023-07" db="EMBL/GenBank/DDBJ databases">
        <authorList>
            <person name="Haufschild T."/>
            <person name="Kallscheuer N."/>
            <person name="Hammer J."/>
            <person name="Kohn T."/>
            <person name="Kabuu M."/>
            <person name="Jogler M."/>
            <person name="Wohfarth N."/>
            <person name="Heuer A."/>
            <person name="Rohde M."/>
            <person name="van Teeseling M.C.F."/>
            <person name="Jogler C."/>
        </authorList>
    </citation>
    <scope>NUCLEOTIDE SEQUENCE</scope>
    <source>
        <strain evidence="15">Strain 138</strain>
        <strain evidence="16">Strain 318</strain>
    </source>
</reference>
<keyword evidence="7 14" id="KW-1133">Transmembrane helix</keyword>
<keyword evidence="6" id="KW-0769">Symport</keyword>
<evidence type="ECO:0000256" key="12">
    <source>
        <dbReference type="ARBA" id="ARBA00033708"/>
    </source>
</evidence>
<evidence type="ECO:0000313" key="17">
    <source>
        <dbReference type="Proteomes" id="UP001229955"/>
    </source>
</evidence>
<evidence type="ECO:0000313" key="16">
    <source>
        <dbReference type="EMBL" id="WKW14032.1"/>
    </source>
</evidence>
<proteinExistence type="inferred from homology"/>
<dbReference type="EMBL" id="CP130613">
    <property type="protein sequence ID" value="WKW14032.1"/>
    <property type="molecule type" value="Genomic_DNA"/>
</dbReference>
<dbReference type="PROSITE" id="PS50283">
    <property type="entry name" value="NA_SOLUT_SYMP_3"/>
    <property type="match status" value="1"/>
</dbReference>
<dbReference type="InterPro" id="IPR050277">
    <property type="entry name" value="Sodium:Solute_Symporter"/>
</dbReference>
<dbReference type="EMBL" id="CP130612">
    <property type="protein sequence ID" value="WKW11122.1"/>
    <property type="molecule type" value="Genomic_DNA"/>
</dbReference>
<dbReference type="InterPro" id="IPR001734">
    <property type="entry name" value="Na/solute_symporter"/>
</dbReference>
<dbReference type="PANTHER" id="PTHR48086">
    <property type="entry name" value="SODIUM/PROLINE SYMPORTER-RELATED"/>
    <property type="match status" value="1"/>
</dbReference>
<feature type="transmembrane region" description="Helical" evidence="14">
    <location>
        <begin position="154"/>
        <end position="178"/>
    </location>
</feature>
<evidence type="ECO:0000256" key="11">
    <source>
        <dbReference type="ARBA" id="ARBA00023201"/>
    </source>
</evidence>